<dbReference type="Gene3D" id="1.25.40.990">
    <property type="match status" value="1"/>
</dbReference>
<dbReference type="InterPro" id="IPR045107">
    <property type="entry name" value="SAC3/GANP/THP3"/>
</dbReference>
<dbReference type="Proteomes" id="UP001158576">
    <property type="component" value="Chromosome XSR"/>
</dbReference>
<name>A0ABN7S726_OIKDI</name>
<feature type="compositionally biased region" description="Basic and acidic residues" evidence="1">
    <location>
        <begin position="544"/>
        <end position="579"/>
    </location>
</feature>
<accession>A0ABN7S726</accession>
<evidence type="ECO:0000259" key="2">
    <source>
        <dbReference type="Pfam" id="PF03399"/>
    </source>
</evidence>
<dbReference type="PANTHER" id="PTHR12436">
    <property type="entry name" value="80 KDA MCM3-ASSOCIATED PROTEIN"/>
    <property type="match status" value="1"/>
</dbReference>
<feature type="compositionally biased region" description="Polar residues" evidence="1">
    <location>
        <begin position="485"/>
        <end position="502"/>
    </location>
</feature>
<dbReference type="Pfam" id="PF03399">
    <property type="entry name" value="SAC3_GANP"/>
    <property type="match status" value="1"/>
</dbReference>
<organism evidence="3 4">
    <name type="scientific">Oikopleura dioica</name>
    <name type="common">Tunicate</name>
    <dbReference type="NCBI Taxonomy" id="34765"/>
    <lineage>
        <taxon>Eukaryota</taxon>
        <taxon>Metazoa</taxon>
        <taxon>Chordata</taxon>
        <taxon>Tunicata</taxon>
        <taxon>Appendicularia</taxon>
        <taxon>Copelata</taxon>
        <taxon>Oikopleuridae</taxon>
        <taxon>Oikopleura</taxon>
    </lineage>
</organism>
<gene>
    <name evidence="3" type="ORF">OKIOD_LOCUS5057</name>
</gene>
<feature type="domain" description="SAC3/GANP/THP3 conserved" evidence="2">
    <location>
        <begin position="139"/>
        <end position="416"/>
    </location>
</feature>
<feature type="compositionally biased region" description="Polar residues" evidence="1">
    <location>
        <begin position="10"/>
        <end position="19"/>
    </location>
</feature>
<dbReference type="EMBL" id="OU015569">
    <property type="protein sequence ID" value="CAG5094374.1"/>
    <property type="molecule type" value="Genomic_DNA"/>
</dbReference>
<evidence type="ECO:0000313" key="3">
    <source>
        <dbReference type="EMBL" id="CAG5094374.1"/>
    </source>
</evidence>
<feature type="region of interest" description="Disordered" evidence="1">
    <location>
        <begin position="1"/>
        <end position="143"/>
    </location>
</feature>
<protein>
    <submittedName>
        <fullName evidence="3">Oidioi.mRNA.OKI2018_I69.XSR.g13499.t1.cds</fullName>
    </submittedName>
</protein>
<evidence type="ECO:0000256" key="1">
    <source>
        <dbReference type="SAM" id="MobiDB-lite"/>
    </source>
</evidence>
<feature type="compositionally biased region" description="Polar residues" evidence="1">
    <location>
        <begin position="89"/>
        <end position="124"/>
    </location>
</feature>
<feature type="compositionally biased region" description="Basic residues" evidence="1">
    <location>
        <begin position="580"/>
        <end position="589"/>
    </location>
</feature>
<keyword evidence="4" id="KW-1185">Reference proteome</keyword>
<feature type="compositionally biased region" description="Basic and acidic residues" evidence="1">
    <location>
        <begin position="611"/>
        <end position="621"/>
    </location>
</feature>
<sequence>MEPSEVGSGPQENLEQTVINAVEKEEVDAVPAPAEEKRDETPQTAVEESTKIEQEETEEPEKEAKDARLEEQTKPVSESDSADVKSTDNRSQTAESESCAPSSSGQNPEQSASQEENKTASSISESEDLSENQSRVQEMCPEKERKFRIENELVHKFEMIDGEPAEHLMVKEYRRSAADLVEMNEEDSLRSKSSLEASIQHLLTNIMMLEEPFQLKFDFIDDRLRAVRQELTIQRLTLTWFGCKQLLSCVKFYLIARRLFNTVDIDATANADRLHACSTRIFECISSISEFVKAIKNEDLFGREIQTTRDAFSAMILTRLDDLKPSGLIYSTIFHRMSELLSNGVCLLPIELLKAYMTENWCKFARIFNRLSRIQQIAAEPYVLSLRKVCLSSCAVAYHNQQIPLRMISSWLVLTVRDTRLLLESSEGAKVAETDQDGVFAIFNKKEFQLPEHECLSNPAAGEFSFQVLAHMLKTSPEVGAELLSNSTTVERSPAVRTNQPADTGRVPVLSKNPLDNIASDDDDTPIWMKSGNKSYRKNHRRQRDSEKKEKQRRDSNRDEKDSFRENDRHHDHWSEPKRSGHNRHRNRNKKDNFGGSRGARKPGSTASRSWQHDDRTRTAY</sequence>
<proteinExistence type="predicted"/>
<feature type="compositionally biased region" description="Basic and acidic residues" evidence="1">
    <location>
        <begin position="62"/>
        <end position="73"/>
    </location>
</feature>
<evidence type="ECO:0000313" key="4">
    <source>
        <dbReference type="Proteomes" id="UP001158576"/>
    </source>
</evidence>
<dbReference type="InterPro" id="IPR005062">
    <property type="entry name" value="SAC3/GANP/THP3_conserved"/>
</dbReference>
<dbReference type="PANTHER" id="PTHR12436:SF3">
    <property type="entry name" value="GERMINAL-CENTER ASSOCIATED NUCLEAR PROTEIN"/>
    <property type="match status" value="1"/>
</dbReference>
<feature type="region of interest" description="Disordered" evidence="1">
    <location>
        <begin position="485"/>
        <end position="621"/>
    </location>
</feature>
<reference evidence="3 4" key="1">
    <citation type="submission" date="2021-04" db="EMBL/GenBank/DDBJ databases">
        <authorList>
            <person name="Bliznina A."/>
        </authorList>
    </citation>
    <scope>NUCLEOTIDE SEQUENCE [LARGE SCALE GENOMIC DNA]</scope>
</reference>